<sequence>MAILNIASQQSFTSIKISLERLQKDISQAKAVQQSQNYRRWSKPATLNIEYQNASSR</sequence>
<accession>A2CCS6</accession>
<dbReference type="STRING" id="59922.P9303_25551"/>
<protein>
    <submittedName>
        <fullName evidence="1">Uncharacterized protein</fullName>
    </submittedName>
</protein>
<evidence type="ECO:0000313" key="2">
    <source>
        <dbReference type="Proteomes" id="UP000002274"/>
    </source>
</evidence>
<gene>
    <name evidence="1" type="ordered locus">P9303_25551</name>
</gene>
<proteinExistence type="predicted"/>
<evidence type="ECO:0000313" key="1">
    <source>
        <dbReference type="EMBL" id="ABM79286.1"/>
    </source>
</evidence>
<dbReference type="Proteomes" id="UP000002274">
    <property type="component" value="Chromosome"/>
</dbReference>
<reference evidence="1 2" key="1">
    <citation type="journal article" date="2007" name="PLoS Genet.">
        <title>Patterns and implications of gene gain and loss in the evolution of Prochlorococcus.</title>
        <authorList>
            <person name="Kettler G.C."/>
            <person name="Martiny A.C."/>
            <person name="Huang K."/>
            <person name="Zucker J."/>
            <person name="Coleman M.L."/>
            <person name="Rodrigue S."/>
            <person name="Chen F."/>
            <person name="Lapidus A."/>
            <person name="Ferriera S."/>
            <person name="Johnson J."/>
            <person name="Steglich C."/>
            <person name="Church G.M."/>
            <person name="Richardson P."/>
            <person name="Chisholm S.W."/>
        </authorList>
    </citation>
    <scope>NUCLEOTIDE SEQUENCE [LARGE SCALE GENOMIC DNA]</scope>
    <source>
        <strain evidence="1 2">MIT 9303</strain>
    </source>
</reference>
<name>A2CCS6_PROM3</name>
<dbReference type="AlphaFoldDB" id="A2CCS6"/>
<dbReference type="EMBL" id="CP000554">
    <property type="protein sequence ID" value="ABM79286.1"/>
    <property type="molecule type" value="Genomic_DNA"/>
</dbReference>
<dbReference type="HOGENOM" id="CLU_2993096_0_0_3"/>
<dbReference type="KEGG" id="pmf:P9303_25551"/>
<organism evidence="1 2">
    <name type="scientific">Prochlorococcus marinus (strain MIT 9303)</name>
    <dbReference type="NCBI Taxonomy" id="59922"/>
    <lineage>
        <taxon>Bacteria</taxon>
        <taxon>Bacillati</taxon>
        <taxon>Cyanobacteriota</taxon>
        <taxon>Cyanophyceae</taxon>
        <taxon>Synechococcales</taxon>
        <taxon>Prochlorococcaceae</taxon>
        <taxon>Prochlorococcus</taxon>
    </lineage>
</organism>